<evidence type="ECO:0000256" key="2">
    <source>
        <dbReference type="ARBA" id="ARBA00006849"/>
    </source>
</evidence>
<dbReference type="Pfam" id="PF01799">
    <property type="entry name" value="Fer2_2"/>
    <property type="match status" value="1"/>
</dbReference>
<dbReference type="Gene3D" id="3.30.365.10">
    <property type="entry name" value="Aldehyde oxidase/xanthine dehydrogenase, molybdopterin binding domain"/>
    <property type="match status" value="4"/>
</dbReference>
<dbReference type="GO" id="GO:0050660">
    <property type="term" value="F:flavin adenine dinucleotide binding"/>
    <property type="evidence" value="ECO:0007669"/>
    <property type="project" value="InterPro"/>
</dbReference>
<dbReference type="Gene3D" id="3.10.20.30">
    <property type="match status" value="1"/>
</dbReference>
<dbReference type="SUPFAM" id="SSF47741">
    <property type="entry name" value="CO dehydrogenase ISP C-domain like"/>
    <property type="match status" value="1"/>
</dbReference>
<dbReference type="Gene3D" id="3.90.1170.50">
    <property type="entry name" value="Aldehyde oxidase/xanthine dehydrogenase, a/b hammerhead"/>
    <property type="match status" value="1"/>
</dbReference>
<evidence type="ECO:0000256" key="1">
    <source>
        <dbReference type="ARBA" id="ARBA00001974"/>
    </source>
</evidence>
<evidence type="ECO:0000256" key="6">
    <source>
        <dbReference type="ARBA" id="ARBA00023004"/>
    </source>
</evidence>
<keyword evidence="3" id="KW-0001">2Fe-2S</keyword>
<dbReference type="InterPro" id="IPR037165">
    <property type="entry name" value="AldOxase/xan_DH_Mopterin-bd_sf"/>
</dbReference>
<dbReference type="InterPro" id="IPR006058">
    <property type="entry name" value="2Fe2S_fd_BS"/>
</dbReference>
<evidence type="ECO:0000256" key="9">
    <source>
        <dbReference type="PIRSR" id="PIRSR000127-3"/>
    </source>
</evidence>
<proteinExistence type="inferred from homology"/>
<dbReference type="GO" id="GO:0016491">
    <property type="term" value="F:oxidoreductase activity"/>
    <property type="evidence" value="ECO:0007669"/>
    <property type="project" value="UniProtKB-KW"/>
</dbReference>
<dbReference type="Pfam" id="PF20256">
    <property type="entry name" value="MoCoBD_2"/>
    <property type="match status" value="1"/>
</dbReference>
<keyword evidence="7" id="KW-0411">Iron-sulfur</keyword>
<keyword evidence="5" id="KW-0560">Oxidoreductase</keyword>
<evidence type="ECO:0000313" key="11">
    <source>
        <dbReference type="EMBL" id="EKC18518.1"/>
    </source>
</evidence>
<dbReference type="AlphaFoldDB" id="K1PAR9"/>
<dbReference type="InterPro" id="IPR016208">
    <property type="entry name" value="Ald_Oxase/xanthine_DH-like"/>
</dbReference>
<dbReference type="FunFam" id="3.30.365.10:FF:000001">
    <property type="entry name" value="Xanthine dehydrogenase oxidase"/>
    <property type="match status" value="1"/>
</dbReference>
<dbReference type="PIRSF" id="PIRSF000127">
    <property type="entry name" value="Xanthine_DH"/>
    <property type="match status" value="1"/>
</dbReference>
<dbReference type="InterPro" id="IPR016169">
    <property type="entry name" value="FAD-bd_PCMH_sub2"/>
</dbReference>
<keyword evidence="9" id="KW-0500">Molybdenum</keyword>
<dbReference type="InterPro" id="IPR008274">
    <property type="entry name" value="AldOxase/xan_DH_MoCoBD1"/>
</dbReference>
<feature type="binding site" evidence="9">
    <location>
        <position position="701"/>
    </location>
    <ligand>
        <name>Mo-molybdopterin</name>
        <dbReference type="ChEBI" id="CHEBI:71302"/>
    </ligand>
    <ligandPart>
        <name>Mo</name>
        <dbReference type="ChEBI" id="CHEBI:28685"/>
    </ligandPart>
</feature>
<dbReference type="Pfam" id="PF02738">
    <property type="entry name" value="MoCoBD_1"/>
    <property type="match status" value="1"/>
</dbReference>
<feature type="domain" description="Aldehyde oxidase/xanthine dehydrogenase a/b hammerhead" evidence="10">
    <location>
        <begin position="375"/>
        <end position="482"/>
    </location>
</feature>
<dbReference type="Gene3D" id="1.10.150.120">
    <property type="entry name" value="[2Fe-2S]-binding domain"/>
    <property type="match status" value="1"/>
</dbReference>
<keyword evidence="6" id="KW-0408">Iron</keyword>
<dbReference type="PANTHER" id="PTHR45444">
    <property type="entry name" value="XANTHINE DEHYDROGENASE"/>
    <property type="match status" value="1"/>
</dbReference>
<feature type="binding site" evidence="9">
    <location>
        <position position="556"/>
    </location>
    <ligand>
        <name>Mo-molybdopterin</name>
        <dbReference type="ChEBI" id="CHEBI:71302"/>
    </ligand>
    <ligandPart>
        <name>Mo</name>
        <dbReference type="ChEBI" id="CHEBI:28685"/>
    </ligandPart>
</feature>
<dbReference type="Gene3D" id="3.30.465.10">
    <property type="match status" value="1"/>
</dbReference>
<gene>
    <name evidence="11" type="ORF">CGI_10012029</name>
</gene>
<protein>
    <submittedName>
        <fullName evidence="11">Xanthine dehydrogenase/oxidase</fullName>
    </submittedName>
</protein>
<dbReference type="GO" id="GO:0005506">
    <property type="term" value="F:iron ion binding"/>
    <property type="evidence" value="ECO:0007669"/>
    <property type="project" value="InterPro"/>
</dbReference>
<evidence type="ECO:0000256" key="3">
    <source>
        <dbReference type="ARBA" id="ARBA00022714"/>
    </source>
</evidence>
<dbReference type="InterPro" id="IPR046867">
    <property type="entry name" value="AldOxase/xan_DH_MoCoBD2"/>
</dbReference>
<evidence type="ECO:0000256" key="8">
    <source>
        <dbReference type="ARBA" id="ARBA00034078"/>
    </source>
</evidence>
<comment type="similarity">
    <text evidence="2">Belongs to the xanthine dehydrogenase family.</text>
</comment>
<sequence>MVTPSTAIFTQSYRSCFAPLIPLLTSKKKCHEIIVRLTGSKNACGQGNCGACSVLLSEFDHKSQTIRHVTVNSCITPLFYVHGCAVTTVEGIGTSRDGLHPVQKSLVQMHGIQCGFCTPGMVVSLCCLLRNNPTPTKADVERAIEGATTNHDGGPIIFISCHRVEELQAISVNDKKLEFGAAVTFTKMEDHIRKLEIEGAKPVVSAFLACIQSLASDQLRNVAVKFVGFYKTPRKRPVGSAGTTTALVLDTGGHFIAYLEGLSPKIIKLDVFSYLPETERTIQSLSLDKFDRILRKRLSEEKAETRDDLVNLSAGVLQKFQAVVNETTPEAESPHSELPIHCRSDIIFDEVPDSQPQTDPVWRPLPQTTAEDLVSGQAMFIDDMPSYQNELHLCLVLGKRARAKLVHVDWSAVKACPGVVDWIDHTSLNGRNMWGIMAADEEIFASKEVVYWGQPIGAVVAESREQATHAAEKVRIDYEEMQPVLTIEDAVKLESFIEGAVVIERGDGTEGFLRSNQVVEGTIGTGAQEHLYLETNGAIGVPKREQHEIEMFVTHQAPTFIQKSIASCLGIPFNRVIVRHKRTGGAFGGKESQPVKICVPVALAAQRTGRPVRGILTREQDMAITGKRHPYQFQYKIGFSKDGVLQALEVKVYSNAGCSRDVSLEVLDCTLNFIEGCYAIPNVKIEGRLCKTNTVSNTSFRGFGIPQAYVAMETIIDHVAHVLKIGSKQTVFHRKHSYKKRGIAMMAIRFQMGYPVSLLNQSTALVHVYLDGSVSLSHGGCEIGQGLNMKIQQIASRALSVPLSKIHIAENSTNTVANATATVGSCTTDLVGAAVLNACGEITNRLQPFKEKKPNASWEELIIDAYLNRISLSVMAQGRPGDGGVYYYTYGAGCSTVEIDCLTGEHKVLSTDIVMDVGRSLNPGIDVGQIEGAFMQGYGMMAVEEWTLNDRGEVESKNPSRYRVPDVGNLPRDFNVTLLSDSPNKQAIVYSSKVILQQKVFT</sequence>
<evidence type="ECO:0000256" key="4">
    <source>
        <dbReference type="ARBA" id="ARBA00022723"/>
    </source>
</evidence>
<dbReference type="SUPFAM" id="SSF54292">
    <property type="entry name" value="2Fe-2S ferredoxin-like"/>
    <property type="match status" value="1"/>
</dbReference>
<evidence type="ECO:0000256" key="5">
    <source>
        <dbReference type="ARBA" id="ARBA00023002"/>
    </source>
</evidence>
<dbReference type="SMART" id="SM01008">
    <property type="entry name" value="Ald_Xan_dh_C"/>
    <property type="match status" value="1"/>
</dbReference>
<dbReference type="PROSITE" id="PS00197">
    <property type="entry name" value="2FE2S_FER_1"/>
    <property type="match status" value="1"/>
</dbReference>
<dbReference type="InterPro" id="IPR002888">
    <property type="entry name" value="2Fe-2S-bd"/>
</dbReference>
<feature type="binding site" evidence="9">
    <location>
        <position position="587"/>
    </location>
    <ligand>
        <name>Mo-molybdopterin</name>
        <dbReference type="ChEBI" id="CHEBI:71302"/>
    </ligand>
    <ligandPart>
        <name>Mo</name>
        <dbReference type="ChEBI" id="CHEBI:28685"/>
    </ligandPart>
</feature>
<dbReference type="InterPro" id="IPR036318">
    <property type="entry name" value="FAD-bd_PCMH-like_sf"/>
</dbReference>
<keyword evidence="4 9" id="KW-0479">Metal-binding</keyword>
<evidence type="ECO:0000256" key="7">
    <source>
        <dbReference type="ARBA" id="ARBA00023014"/>
    </source>
</evidence>
<organism evidence="11">
    <name type="scientific">Magallana gigas</name>
    <name type="common">Pacific oyster</name>
    <name type="synonym">Crassostrea gigas</name>
    <dbReference type="NCBI Taxonomy" id="29159"/>
    <lineage>
        <taxon>Eukaryota</taxon>
        <taxon>Metazoa</taxon>
        <taxon>Spiralia</taxon>
        <taxon>Lophotrochozoa</taxon>
        <taxon>Mollusca</taxon>
        <taxon>Bivalvia</taxon>
        <taxon>Autobranchia</taxon>
        <taxon>Pteriomorphia</taxon>
        <taxon>Ostreida</taxon>
        <taxon>Ostreoidea</taxon>
        <taxon>Ostreidae</taxon>
        <taxon>Magallana</taxon>
    </lineage>
</organism>
<dbReference type="PANTHER" id="PTHR45444:SF3">
    <property type="entry name" value="XANTHINE DEHYDROGENASE"/>
    <property type="match status" value="1"/>
</dbReference>
<dbReference type="InterPro" id="IPR012675">
    <property type="entry name" value="Beta-grasp_dom_sf"/>
</dbReference>
<name>K1PAR9_MAGGI</name>
<dbReference type="InterPro" id="IPR000674">
    <property type="entry name" value="Ald_Oxase/Xan_DH_a/b"/>
</dbReference>
<dbReference type="SUPFAM" id="SSF56003">
    <property type="entry name" value="Molybdenum cofactor-binding domain"/>
    <property type="match status" value="1"/>
</dbReference>
<evidence type="ECO:0000259" key="10">
    <source>
        <dbReference type="SMART" id="SM01008"/>
    </source>
</evidence>
<comment type="cofactor">
    <cofactor evidence="1">
        <name>FAD</name>
        <dbReference type="ChEBI" id="CHEBI:57692"/>
    </cofactor>
</comment>
<dbReference type="EMBL" id="JH816088">
    <property type="protein sequence ID" value="EKC18518.1"/>
    <property type="molecule type" value="Genomic_DNA"/>
</dbReference>
<dbReference type="FunFam" id="3.90.1170.50:FF:000001">
    <property type="entry name" value="Aldehyde oxidase 1"/>
    <property type="match status" value="1"/>
</dbReference>
<dbReference type="HOGENOM" id="CLU_001681_1_2_1"/>
<dbReference type="GO" id="GO:0051537">
    <property type="term" value="F:2 iron, 2 sulfur cluster binding"/>
    <property type="evidence" value="ECO:0007669"/>
    <property type="project" value="UniProtKB-KW"/>
</dbReference>
<comment type="cofactor">
    <cofactor evidence="9">
        <name>Mo-molybdopterin</name>
        <dbReference type="ChEBI" id="CHEBI:71302"/>
    </cofactor>
    <text evidence="9">Binds 1 Mo-molybdopterin (Mo-MPT) cofactor per subunit.</text>
</comment>
<dbReference type="InterPro" id="IPR036856">
    <property type="entry name" value="Ald_Oxase/Xan_DH_a/b_sf"/>
</dbReference>
<dbReference type="FunFam" id="3.30.365.10:FF:000002">
    <property type="entry name" value="Xanthine dehydrogenase oxidase"/>
    <property type="match status" value="1"/>
</dbReference>
<dbReference type="InParanoid" id="K1PAR9"/>
<feature type="binding site" evidence="9">
    <location>
        <position position="824"/>
    </location>
    <ligand>
        <name>Mo-molybdopterin</name>
        <dbReference type="ChEBI" id="CHEBI:71302"/>
    </ligand>
    <ligandPart>
        <name>Mo</name>
        <dbReference type="ChEBI" id="CHEBI:28685"/>
    </ligandPart>
</feature>
<dbReference type="Pfam" id="PF01315">
    <property type="entry name" value="Ald_Xan_dh_C"/>
    <property type="match status" value="1"/>
</dbReference>
<dbReference type="InterPro" id="IPR036884">
    <property type="entry name" value="2Fe-2S-bd_dom_sf"/>
</dbReference>
<comment type="cofactor">
    <cofactor evidence="8">
        <name>[2Fe-2S] cluster</name>
        <dbReference type="ChEBI" id="CHEBI:190135"/>
    </cofactor>
</comment>
<dbReference type="SUPFAM" id="SSF56176">
    <property type="entry name" value="FAD-binding/transporter-associated domain-like"/>
    <property type="match status" value="1"/>
</dbReference>
<accession>K1PAR9</accession>
<dbReference type="InterPro" id="IPR036010">
    <property type="entry name" value="2Fe-2S_ferredoxin-like_sf"/>
</dbReference>
<reference evidence="11" key="1">
    <citation type="journal article" date="2012" name="Nature">
        <title>The oyster genome reveals stress adaptation and complexity of shell formation.</title>
        <authorList>
            <person name="Zhang G."/>
            <person name="Fang X."/>
            <person name="Guo X."/>
            <person name="Li L."/>
            <person name="Luo R."/>
            <person name="Xu F."/>
            <person name="Yang P."/>
            <person name="Zhang L."/>
            <person name="Wang X."/>
            <person name="Qi H."/>
            <person name="Xiong Z."/>
            <person name="Que H."/>
            <person name="Xie Y."/>
            <person name="Holland P.W."/>
            <person name="Paps J."/>
            <person name="Zhu Y."/>
            <person name="Wu F."/>
            <person name="Chen Y."/>
            <person name="Wang J."/>
            <person name="Peng C."/>
            <person name="Meng J."/>
            <person name="Yang L."/>
            <person name="Liu J."/>
            <person name="Wen B."/>
            <person name="Zhang N."/>
            <person name="Huang Z."/>
            <person name="Zhu Q."/>
            <person name="Feng Y."/>
            <person name="Mount A."/>
            <person name="Hedgecock D."/>
            <person name="Xu Z."/>
            <person name="Liu Y."/>
            <person name="Domazet-Loso T."/>
            <person name="Du Y."/>
            <person name="Sun X."/>
            <person name="Zhang S."/>
            <person name="Liu B."/>
            <person name="Cheng P."/>
            <person name="Jiang X."/>
            <person name="Li J."/>
            <person name="Fan D."/>
            <person name="Wang W."/>
            <person name="Fu W."/>
            <person name="Wang T."/>
            <person name="Wang B."/>
            <person name="Zhang J."/>
            <person name="Peng Z."/>
            <person name="Li Y."/>
            <person name="Li N."/>
            <person name="Wang J."/>
            <person name="Chen M."/>
            <person name="He Y."/>
            <person name="Tan F."/>
            <person name="Song X."/>
            <person name="Zheng Q."/>
            <person name="Huang R."/>
            <person name="Yang H."/>
            <person name="Du X."/>
            <person name="Chen L."/>
            <person name="Yang M."/>
            <person name="Gaffney P.M."/>
            <person name="Wang S."/>
            <person name="Luo L."/>
            <person name="She Z."/>
            <person name="Ming Y."/>
            <person name="Huang W."/>
            <person name="Zhang S."/>
            <person name="Huang B."/>
            <person name="Zhang Y."/>
            <person name="Qu T."/>
            <person name="Ni P."/>
            <person name="Miao G."/>
            <person name="Wang J."/>
            <person name="Wang Q."/>
            <person name="Steinberg C.E."/>
            <person name="Wang H."/>
            <person name="Li N."/>
            <person name="Qian L."/>
            <person name="Zhang G."/>
            <person name="Li Y."/>
            <person name="Yang H."/>
            <person name="Liu X."/>
            <person name="Wang J."/>
            <person name="Yin Y."/>
            <person name="Wang J."/>
        </authorList>
    </citation>
    <scope>NUCLEOTIDE SEQUENCE [LARGE SCALE GENOMIC DNA]</scope>
    <source>
        <strain evidence="11">05x7-T-G4-1.051#20</strain>
    </source>
</reference>
<dbReference type="SUPFAM" id="SSF54665">
    <property type="entry name" value="CO dehydrogenase molybdoprotein N-domain-like"/>
    <property type="match status" value="1"/>
</dbReference>